<evidence type="ECO:0000313" key="4">
    <source>
        <dbReference type="EMBL" id="EWH13965.1"/>
    </source>
</evidence>
<protein>
    <submittedName>
        <fullName evidence="4">TonB-dependent receptor plug</fullName>
    </submittedName>
</protein>
<reference evidence="4 5" key="1">
    <citation type="journal article" date="2014" name="Genome Announc.">
        <title>Draft Genome Sequence of the Carrageenan-Degrading Bacterium Cellulophaga sp. Strain KL-A, Isolated from Decaying Marine Algae.</title>
        <authorList>
            <person name="Shan D."/>
            <person name="Ying J."/>
            <person name="Li X."/>
            <person name="Gao Z."/>
            <person name="Wei G."/>
            <person name="Shao Z."/>
        </authorList>
    </citation>
    <scope>NUCLEOTIDE SEQUENCE [LARGE SCALE GENOMIC DNA]</scope>
    <source>
        <strain evidence="4 5">KL-A</strain>
    </source>
</reference>
<feature type="signal peptide" evidence="2">
    <location>
        <begin position="1"/>
        <end position="19"/>
    </location>
</feature>
<name>A0ABP3B9W7_9FLAO</name>
<comment type="similarity">
    <text evidence="1">Belongs to the TonB-dependent receptor family.</text>
</comment>
<feature type="domain" description="TonB-dependent receptor plug" evidence="3">
    <location>
        <begin position="106"/>
        <end position="192"/>
    </location>
</feature>
<dbReference type="InterPro" id="IPR037066">
    <property type="entry name" value="Plug_dom_sf"/>
</dbReference>
<gene>
    <name evidence="4" type="ORF">KLA_06537</name>
</gene>
<keyword evidence="1" id="KW-0998">Cell outer membrane</keyword>
<keyword evidence="2" id="KW-0732">Signal</keyword>
<dbReference type="InterPro" id="IPR039426">
    <property type="entry name" value="TonB-dep_rcpt-like"/>
</dbReference>
<evidence type="ECO:0000256" key="1">
    <source>
        <dbReference type="PROSITE-ProRule" id="PRU01360"/>
    </source>
</evidence>
<comment type="caution">
    <text evidence="4">The sequence shown here is derived from an EMBL/GenBank/DDBJ whole genome shotgun (WGS) entry which is preliminary data.</text>
</comment>
<evidence type="ECO:0000313" key="5">
    <source>
        <dbReference type="Proteomes" id="UP000019275"/>
    </source>
</evidence>
<organism evidence="4 5">
    <name type="scientific">Cellulophaga geojensis KL-A</name>
    <dbReference type="NCBI Taxonomy" id="1328323"/>
    <lineage>
        <taxon>Bacteria</taxon>
        <taxon>Pseudomonadati</taxon>
        <taxon>Bacteroidota</taxon>
        <taxon>Flavobacteriia</taxon>
        <taxon>Flavobacteriales</taxon>
        <taxon>Flavobacteriaceae</taxon>
        <taxon>Cellulophaga</taxon>
    </lineage>
</organism>
<evidence type="ECO:0000259" key="3">
    <source>
        <dbReference type="Pfam" id="PF07715"/>
    </source>
</evidence>
<dbReference type="PROSITE" id="PS52016">
    <property type="entry name" value="TONB_DEPENDENT_REC_3"/>
    <property type="match status" value="1"/>
</dbReference>
<dbReference type="EMBL" id="ARZX01000006">
    <property type="protein sequence ID" value="EWH13965.1"/>
    <property type="molecule type" value="Genomic_DNA"/>
</dbReference>
<dbReference type="RefSeq" id="WP_034644626.1">
    <property type="nucleotide sequence ID" value="NZ_ARZX01000006.1"/>
</dbReference>
<evidence type="ECO:0000256" key="2">
    <source>
        <dbReference type="SAM" id="SignalP"/>
    </source>
</evidence>
<dbReference type="SUPFAM" id="SSF56935">
    <property type="entry name" value="Porins"/>
    <property type="match status" value="1"/>
</dbReference>
<keyword evidence="1" id="KW-1134">Transmembrane beta strand</keyword>
<keyword evidence="1" id="KW-0472">Membrane</keyword>
<proteinExistence type="inferred from homology"/>
<keyword evidence="5" id="KW-1185">Reference proteome</keyword>
<dbReference type="InterPro" id="IPR008969">
    <property type="entry name" value="CarboxyPept-like_regulatory"/>
</dbReference>
<keyword evidence="1" id="KW-0813">Transport</keyword>
<dbReference type="SUPFAM" id="SSF49464">
    <property type="entry name" value="Carboxypeptidase regulatory domain-like"/>
    <property type="match status" value="1"/>
</dbReference>
<dbReference type="Gene3D" id="2.60.40.1120">
    <property type="entry name" value="Carboxypeptidase-like, regulatory domain"/>
    <property type="match status" value="1"/>
</dbReference>
<dbReference type="InterPro" id="IPR012910">
    <property type="entry name" value="Plug_dom"/>
</dbReference>
<sequence length="198" mass="22025">MKNFLFALCIIFCSTQLSAQTKTVTGTVMCDNNPLPGVNVVVKGTNKGVLTDFNGHFSIKSKKNDKLVFTCLGYKPKEIKQKKIKSTVNLQEDFTICFAKLLDNLPFTIYEFGAENINIQQDLFNTIRAKVPGVQITNTQTNNTPKITMRGDSNTIVIIDGIRYSDTSILQTINPSDIEKVYVANSVAASNYLLTKRN</sequence>
<accession>A0ABP3B9W7</accession>
<comment type="subcellular location">
    <subcellularLocation>
        <location evidence="1">Cell outer membrane</location>
        <topology evidence="1">Multi-pass membrane protein</topology>
    </subcellularLocation>
</comment>
<dbReference type="Gene3D" id="2.170.130.10">
    <property type="entry name" value="TonB-dependent receptor, plug domain"/>
    <property type="match status" value="1"/>
</dbReference>
<feature type="chain" id="PRO_5045864640" evidence="2">
    <location>
        <begin position="20"/>
        <end position="198"/>
    </location>
</feature>
<keyword evidence="4" id="KW-0675">Receptor</keyword>
<dbReference type="Proteomes" id="UP000019275">
    <property type="component" value="Unassembled WGS sequence"/>
</dbReference>
<dbReference type="Pfam" id="PF07715">
    <property type="entry name" value="Plug"/>
    <property type="match status" value="1"/>
</dbReference>
<keyword evidence="1" id="KW-0812">Transmembrane</keyword>
<dbReference type="Pfam" id="PF13715">
    <property type="entry name" value="CarbopepD_reg_2"/>
    <property type="match status" value="1"/>
</dbReference>